<dbReference type="GO" id="GO:0012505">
    <property type="term" value="C:endomembrane system"/>
    <property type="evidence" value="ECO:0007669"/>
    <property type="project" value="UniProtKB-SubCell"/>
</dbReference>
<comment type="caution">
    <text evidence="6">The sequence shown here is derived from an EMBL/GenBank/DDBJ whole genome shotgun (WGS) entry which is preliminary data.</text>
</comment>
<comment type="subcellular location">
    <subcellularLocation>
        <location evidence="1">Endomembrane system</location>
        <topology evidence="1">Multi-pass membrane protein</topology>
    </subcellularLocation>
</comment>
<name>A0AAN9THA2_9HEMI</name>
<dbReference type="InterPro" id="IPR051115">
    <property type="entry name" value="LAPTM_transporter"/>
</dbReference>
<feature type="transmembrane region" description="Helical" evidence="5">
    <location>
        <begin position="49"/>
        <end position="69"/>
    </location>
</feature>
<protein>
    <submittedName>
        <fullName evidence="6">Uncharacterized protein</fullName>
    </submittedName>
</protein>
<evidence type="ECO:0000256" key="2">
    <source>
        <dbReference type="ARBA" id="ARBA00022692"/>
    </source>
</evidence>
<sequence length="164" mass="18311">MFLAVDNKHLANEYKRHIMWMAVVTVVVVAHALYGIYKRKSGYLVPFLVYKLVILIFLTIMLGFAPAIVDELKGEWKSVFSSENEADALPSVIITILIMIGVEAYALLILFSHYTNLRHEAFQSVNTPNVGFTSASPEMEGAVSYPNTFASDMPKKQPPPPYAV</sequence>
<evidence type="ECO:0000256" key="5">
    <source>
        <dbReference type="SAM" id="Phobius"/>
    </source>
</evidence>
<organism evidence="6 7">
    <name type="scientific">Parthenolecanium corni</name>
    <dbReference type="NCBI Taxonomy" id="536013"/>
    <lineage>
        <taxon>Eukaryota</taxon>
        <taxon>Metazoa</taxon>
        <taxon>Ecdysozoa</taxon>
        <taxon>Arthropoda</taxon>
        <taxon>Hexapoda</taxon>
        <taxon>Insecta</taxon>
        <taxon>Pterygota</taxon>
        <taxon>Neoptera</taxon>
        <taxon>Paraneoptera</taxon>
        <taxon>Hemiptera</taxon>
        <taxon>Sternorrhyncha</taxon>
        <taxon>Coccoidea</taxon>
        <taxon>Coccidae</taxon>
        <taxon>Parthenolecanium</taxon>
    </lineage>
</organism>
<dbReference type="PANTHER" id="PTHR12479">
    <property type="entry name" value="LYSOSOMAL-ASSOCIATED TRANSMEMBRANE PROTEIN"/>
    <property type="match status" value="1"/>
</dbReference>
<dbReference type="Proteomes" id="UP001367676">
    <property type="component" value="Unassembled WGS sequence"/>
</dbReference>
<keyword evidence="4 5" id="KW-0472">Membrane</keyword>
<dbReference type="AlphaFoldDB" id="A0AAN9THA2"/>
<reference evidence="6 7" key="1">
    <citation type="submission" date="2024-03" db="EMBL/GenBank/DDBJ databases">
        <title>Adaptation during the transition from Ophiocordyceps entomopathogen to insect associate is accompanied by gene loss and intensified selection.</title>
        <authorList>
            <person name="Ward C.M."/>
            <person name="Onetto C.A."/>
            <person name="Borneman A.R."/>
        </authorList>
    </citation>
    <scope>NUCLEOTIDE SEQUENCE [LARGE SCALE GENOMIC DNA]</scope>
    <source>
        <strain evidence="6">AWRI1</strain>
        <tissue evidence="6">Single Adult Female</tissue>
    </source>
</reference>
<dbReference type="GO" id="GO:0005765">
    <property type="term" value="C:lysosomal membrane"/>
    <property type="evidence" value="ECO:0007669"/>
    <property type="project" value="TreeGrafter"/>
</dbReference>
<evidence type="ECO:0000313" key="7">
    <source>
        <dbReference type="Proteomes" id="UP001367676"/>
    </source>
</evidence>
<keyword evidence="3 5" id="KW-1133">Transmembrane helix</keyword>
<dbReference type="PANTHER" id="PTHR12479:SF10">
    <property type="entry name" value="LYSOSOMAL-ASSOCIATED TRANSMEMBRANE PROTEIN"/>
    <property type="match status" value="1"/>
</dbReference>
<evidence type="ECO:0000256" key="1">
    <source>
        <dbReference type="ARBA" id="ARBA00004127"/>
    </source>
</evidence>
<gene>
    <name evidence="6" type="ORF">V9T40_014858</name>
</gene>
<evidence type="ECO:0000313" key="6">
    <source>
        <dbReference type="EMBL" id="KAK7571254.1"/>
    </source>
</evidence>
<keyword evidence="2 5" id="KW-0812">Transmembrane</keyword>
<evidence type="ECO:0000256" key="3">
    <source>
        <dbReference type="ARBA" id="ARBA00022989"/>
    </source>
</evidence>
<keyword evidence="7" id="KW-1185">Reference proteome</keyword>
<evidence type="ECO:0000256" key="4">
    <source>
        <dbReference type="ARBA" id="ARBA00023136"/>
    </source>
</evidence>
<feature type="transmembrane region" description="Helical" evidence="5">
    <location>
        <begin position="18"/>
        <end position="37"/>
    </location>
</feature>
<feature type="transmembrane region" description="Helical" evidence="5">
    <location>
        <begin position="89"/>
        <end position="111"/>
    </location>
</feature>
<proteinExistence type="predicted"/>
<dbReference type="EMBL" id="JBBCAQ010000041">
    <property type="protein sequence ID" value="KAK7571254.1"/>
    <property type="molecule type" value="Genomic_DNA"/>
</dbReference>
<accession>A0AAN9THA2</accession>